<dbReference type="Pfam" id="PF00621">
    <property type="entry name" value="RhoGEF"/>
    <property type="match status" value="1"/>
</dbReference>
<reference evidence="2" key="1">
    <citation type="journal article" date="2020" name="J Insects Food Feed">
        <title>The yellow mealworm (Tenebrio molitor) genome: a resource for the emerging insects as food and feed industry.</title>
        <authorList>
            <person name="Eriksson T."/>
            <person name="Andere A."/>
            <person name="Kelstrup H."/>
            <person name="Emery V."/>
            <person name="Picard C."/>
        </authorList>
    </citation>
    <scope>NUCLEOTIDE SEQUENCE</scope>
    <source>
        <strain evidence="2">Stoneville</strain>
        <tissue evidence="2">Whole head</tissue>
    </source>
</reference>
<dbReference type="EMBL" id="JABDTM020001088">
    <property type="protein sequence ID" value="KAH0822568.1"/>
    <property type="molecule type" value="Genomic_DNA"/>
</dbReference>
<evidence type="ECO:0000313" key="2">
    <source>
        <dbReference type="EMBL" id="KAH0822568.1"/>
    </source>
</evidence>
<proteinExistence type="predicted"/>
<evidence type="ECO:0000313" key="3">
    <source>
        <dbReference type="Proteomes" id="UP000719412"/>
    </source>
</evidence>
<dbReference type="InterPro" id="IPR011993">
    <property type="entry name" value="PH-like_dom_sf"/>
</dbReference>
<dbReference type="CDD" id="cd00160">
    <property type="entry name" value="RhoGEF"/>
    <property type="match status" value="1"/>
</dbReference>
<sequence>MITSEASYLNSLNVLYNHFIKNLANSEMLTKEEFDTLFGKVEAVKVCSEKLIYDLEKCWQENILLHGVCDIVQKHAEENFHVYVSYCENQILLDETLRGLKEKPSFVELLRQLESSSTCQSLTLYSFLMLPMQRITRWPLLADAVLKRLSPQDSEYLTCQYSLATLNKIVNQCNEGARRKERENEMRKIVTQLEFGKGVPPVEIISESRWLIRSGSVTHMQQRSDEIKLTFGKRFVKITLHLFLFNDLLIVTKPKRLEIRTRLTKSRCRDDICVDFSLKFVI</sequence>
<feature type="domain" description="DH" evidence="1">
    <location>
        <begin position="1"/>
        <end position="176"/>
    </location>
</feature>
<reference evidence="2" key="2">
    <citation type="submission" date="2021-08" db="EMBL/GenBank/DDBJ databases">
        <authorList>
            <person name="Eriksson T."/>
        </authorList>
    </citation>
    <scope>NUCLEOTIDE SEQUENCE</scope>
    <source>
        <strain evidence="2">Stoneville</strain>
        <tissue evidence="2">Whole head</tissue>
    </source>
</reference>
<accession>A0A8J6HYW3</accession>
<name>A0A8J6HYW3_TENMO</name>
<dbReference type="Gene3D" id="2.30.29.30">
    <property type="entry name" value="Pleckstrin-homology domain (PH domain)/Phosphotyrosine-binding domain (PTB)"/>
    <property type="match status" value="1"/>
</dbReference>
<dbReference type="PANTHER" id="PTHR12845:SF5">
    <property type="entry name" value="EPHEXIN, ISOFORM D"/>
    <property type="match status" value="1"/>
</dbReference>
<evidence type="ECO:0000259" key="1">
    <source>
        <dbReference type="PROSITE" id="PS50010"/>
    </source>
</evidence>
<comment type="caution">
    <text evidence="2">The sequence shown here is derived from an EMBL/GenBank/DDBJ whole genome shotgun (WGS) entry which is preliminary data.</text>
</comment>
<dbReference type="SUPFAM" id="SSF50729">
    <property type="entry name" value="PH domain-like"/>
    <property type="match status" value="1"/>
</dbReference>
<dbReference type="PANTHER" id="PTHR12845">
    <property type="entry name" value="GUANINE NUCLEOTIDE EXCHANGE FACTOR"/>
    <property type="match status" value="1"/>
</dbReference>
<dbReference type="GO" id="GO:0005085">
    <property type="term" value="F:guanyl-nucleotide exchange factor activity"/>
    <property type="evidence" value="ECO:0007669"/>
    <property type="project" value="InterPro"/>
</dbReference>
<dbReference type="InterPro" id="IPR047271">
    <property type="entry name" value="Ephexin-like"/>
</dbReference>
<gene>
    <name evidence="2" type="ORF">GEV33_000223</name>
</gene>
<protein>
    <recommendedName>
        <fullName evidence="1">DH domain-containing protein</fullName>
    </recommendedName>
</protein>
<organism evidence="2 3">
    <name type="scientific">Tenebrio molitor</name>
    <name type="common">Yellow mealworm beetle</name>
    <dbReference type="NCBI Taxonomy" id="7067"/>
    <lineage>
        <taxon>Eukaryota</taxon>
        <taxon>Metazoa</taxon>
        <taxon>Ecdysozoa</taxon>
        <taxon>Arthropoda</taxon>
        <taxon>Hexapoda</taxon>
        <taxon>Insecta</taxon>
        <taxon>Pterygota</taxon>
        <taxon>Neoptera</taxon>
        <taxon>Endopterygota</taxon>
        <taxon>Coleoptera</taxon>
        <taxon>Polyphaga</taxon>
        <taxon>Cucujiformia</taxon>
        <taxon>Tenebrionidae</taxon>
        <taxon>Tenebrio</taxon>
    </lineage>
</organism>
<dbReference type="Gene3D" id="1.20.900.10">
    <property type="entry name" value="Dbl homology (DH) domain"/>
    <property type="match status" value="1"/>
</dbReference>
<dbReference type="PROSITE" id="PS50010">
    <property type="entry name" value="DH_2"/>
    <property type="match status" value="1"/>
</dbReference>
<dbReference type="Proteomes" id="UP000719412">
    <property type="component" value="Unassembled WGS sequence"/>
</dbReference>
<dbReference type="SUPFAM" id="SSF48065">
    <property type="entry name" value="DBL homology domain (DH-domain)"/>
    <property type="match status" value="1"/>
</dbReference>
<dbReference type="InterPro" id="IPR000219">
    <property type="entry name" value="DH_dom"/>
</dbReference>
<dbReference type="SMART" id="SM00325">
    <property type="entry name" value="RhoGEF"/>
    <property type="match status" value="1"/>
</dbReference>
<keyword evidence="3" id="KW-1185">Reference proteome</keyword>
<dbReference type="InterPro" id="IPR035899">
    <property type="entry name" value="DBL_dom_sf"/>
</dbReference>
<dbReference type="AlphaFoldDB" id="A0A8J6HYW3"/>